<reference evidence="7 9" key="2">
    <citation type="submission" date="2016-10" db="EMBL/GenBank/DDBJ databases">
        <authorList>
            <person name="Varghese N."/>
            <person name="Submissions S."/>
        </authorList>
    </citation>
    <scope>NUCLEOTIDE SEQUENCE [LARGE SCALE GENOMIC DNA]</scope>
    <source>
        <strain evidence="7 9">CGMCC 1.3889</strain>
    </source>
</reference>
<reference evidence="6 8" key="1">
    <citation type="journal article" date="2015" name="Genome Announc.">
        <title>Expanding the biotechnology potential of lactobacilli through comparative genomics of 213 strains and associated genera.</title>
        <authorList>
            <person name="Sun Z."/>
            <person name="Harris H.M."/>
            <person name="McCann A."/>
            <person name="Guo C."/>
            <person name="Argimon S."/>
            <person name="Zhang W."/>
            <person name="Yang X."/>
            <person name="Jeffery I.B."/>
            <person name="Cooney J.C."/>
            <person name="Kagawa T.F."/>
            <person name="Liu W."/>
            <person name="Song Y."/>
            <person name="Salvetti E."/>
            <person name="Wrobel A."/>
            <person name="Rasinkangas P."/>
            <person name="Parkhill J."/>
            <person name="Rea M.C."/>
            <person name="O'Sullivan O."/>
            <person name="Ritari J."/>
            <person name="Douillard F.P."/>
            <person name="Paul Ross R."/>
            <person name="Yang R."/>
            <person name="Briner A.E."/>
            <person name="Felis G.E."/>
            <person name="de Vos W.M."/>
            <person name="Barrangou R."/>
            <person name="Klaenhammer T.R."/>
            <person name="Caufield P.W."/>
            <person name="Cui Y."/>
            <person name="Zhang H."/>
            <person name="O'Toole P.W."/>
        </authorList>
    </citation>
    <scope>NUCLEOTIDE SEQUENCE [LARGE SCALE GENOMIC DNA]</scope>
    <source>
        <strain evidence="6 8">DSM 22301</strain>
    </source>
</reference>
<evidence type="ECO:0000259" key="5">
    <source>
        <dbReference type="PROSITE" id="PS50949"/>
    </source>
</evidence>
<comment type="caution">
    <text evidence="6">The sequence shown here is derived from an EMBL/GenBank/DDBJ whole genome shotgun (WGS) entry which is preliminary data.</text>
</comment>
<proteinExistence type="predicted"/>
<sequence length="375" mass="42621">MESRKSSTLYGKIEQELETKINNKDLKGGDKVPTETELMEQFSVSRMTARKALDMLVNKKLIERFPGRGSFVLSNDKPKTINHKNDKVLTIGAIFPKLAPSFGTEILSSLSNIADEQNVNFLYTETRNNSFEDESRAIQRMRQYADGLIVWPIPGRVIGTEILKLIVDEYPVVLLDRYIQDVNASYIVTNNQEATKKALEHLVQLGHQHICIVPKQNIADTSIQDRVLYAKSFLNSLPKSSTSVLYTHGINYGNVQEIQSEKKSLKEKVVNLLKKNPDITAFFVTEYYPATILYQILTELGYQIPRDFSIVCYDSPTFYNESVVRFTHIQQNEEKIAQDAFEMLNGLIKKRSNSVQKLETASLIIGDTTGKPRNN</sequence>
<evidence type="ECO:0000313" key="9">
    <source>
        <dbReference type="Proteomes" id="UP000182818"/>
    </source>
</evidence>
<dbReference type="CDD" id="cd07377">
    <property type="entry name" value="WHTH_GntR"/>
    <property type="match status" value="1"/>
</dbReference>
<dbReference type="CDD" id="cd06267">
    <property type="entry name" value="PBP1_LacI_sugar_binding-like"/>
    <property type="match status" value="1"/>
</dbReference>
<dbReference type="InterPro" id="IPR036388">
    <property type="entry name" value="WH-like_DNA-bd_sf"/>
</dbReference>
<accession>A0A0R2KB80</accession>
<dbReference type="Gene3D" id="1.10.10.10">
    <property type="entry name" value="Winged helix-like DNA-binding domain superfamily/Winged helix DNA-binding domain"/>
    <property type="match status" value="1"/>
</dbReference>
<dbReference type="InterPro" id="IPR036390">
    <property type="entry name" value="WH_DNA-bd_sf"/>
</dbReference>
<evidence type="ECO:0000256" key="2">
    <source>
        <dbReference type="ARBA" id="ARBA00023015"/>
    </source>
</evidence>
<dbReference type="STRING" id="319653.SAMN04487973_101126"/>
<gene>
    <name evidence="6" type="ORF">IV87_GL000041</name>
    <name evidence="7" type="ORF">SAMN04487973_101126</name>
</gene>
<dbReference type="Proteomes" id="UP000182818">
    <property type="component" value="Unassembled WGS sequence"/>
</dbReference>
<keyword evidence="1" id="KW-0678">Repressor</keyword>
<dbReference type="SMART" id="SM00345">
    <property type="entry name" value="HTH_GNTR"/>
    <property type="match status" value="1"/>
</dbReference>
<evidence type="ECO:0000256" key="4">
    <source>
        <dbReference type="ARBA" id="ARBA00023163"/>
    </source>
</evidence>
<protein>
    <submittedName>
        <fullName evidence="7">DNA-binding transcriptional regulator, LacI/PurR family</fullName>
    </submittedName>
</protein>
<evidence type="ECO:0000313" key="7">
    <source>
        <dbReference type="EMBL" id="SER04099.1"/>
    </source>
</evidence>
<dbReference type="PATRIC" id="fig|319653.3.peg.41"/>
<dbReference type="PANTHER" id="PTHR30146">
    <property type="entry name" value="LACI-RELATED TRANSCRIPTIONAL REPRESSOR"/>
    <property type="match status" value="1"/>
</dbReference>
<dbReference type="Pfam" id="PF00392">
    <property type="entry name" value="GntR"/>
    <property type="match status" value="1"/>
</dbReference>
<keyword evidence="4" id="KW-0804">Transcription</keyword>
<dbReference type="Pfam" id="PF13377">
    <property type="entry name" value="Peripla_BP_3"/>
    <property type="match status" value="1"/>
</dbReference>
<dbReference type="InterPro" id="IPR046335">
    <property type="entry name" value="LacI/GalR-like_sensor"/>
</dbReference>
<evidence type="ECO:0000313" key="6">
    <source>
        <dbReference type="EMBL" id="KRN83572.1"/>
    </source>
</evidence>
<dbReference type="RefSeq" id="WP_057804889.1">
    <property type="nucleotide sequence ID" value="NZ_BJYP01000001.1"/>
</dbReference>
<name>A0A0R2KB80_9LACO</name>
<dbReference type="PROSITE" id="PS50949">
    <property type="entry name" value="HTH_GNTR"/>
    <property type="match status" value="1"/>
</dbReference>
<feature type="domain" description="HTH gntR-type" evidence="5">
    <location>
        <begin position="7"/>
        <end position="75"/>
    </location>
</feature>
<evidence type="ECO:0000256" key="3">
    <source>
        <dbReference type="ARBA" id="ARBA00023125"/>
    </source>
</evidence>
<dbReference type="InterPro" id="IPR000524">
    <property type="entry name" value="Tscrpt_reg_HTH_GntR"/>
</dbReference>
<dbReference type="Gene3D" id="3.40.50.2300">
    <property type="match status" value="2"/>
</dbReference>
<evidence type="ECO:0000256" key="1">
    <source>
        <dbReference type="ARBA" id="ARBA00022491"/>
    </source>
</evidence>
<dbReference type="AlphaFoldDB" id="A0A0R2KB80"/>
<dbReference type="PRINTS" id="PR00035">
    <property type="entry name" value="HTHGNTR"/>
</dbReference>
<keyword evidence="3 7" id="KW-0238">DNA-binding</keyword>
<keyword evidence="9" id="KW-1185">Reference proteome</keyword>
<dbReference type="GO" id="GO:0003700">
    <property type="term" value="F:DNA-binding transcription factor activity"/>
    <property type="evidence" value="ECO:0007669"/>
    <property type="project" value="InterPro"/>
</dbReference>
<dbReference type="PANTHER" id="PTHR30146:SF95">
    <property type="entry name" value="RIBOSE OPERON REPRESSOR"/>
    <property type="match status" value="1"/>
</dbReference>
<dbReference type="OrthoDB" id="9775106at2"/>
<dbReference type="EMBL" id="FOGK01000001">
    <property type="protein sequence ID" value="SER04099.1"/>
    <property type="molecule type" value="Genomic_DNA"/>
</dbReference>
<dbReference type="GeneID" id="76042526"/>
<dbReference type="GO" id="GO:0000976">
    <property type="term" value="F:transcription cis-regulatory region binding"/>
    <property type="evidence" value="ECO:0007669"/>
    <property type="project" value="TreeGrafter"/>
</dbReference>
<dbReference type="EMBL" id="JQBY01000001">
    <property type="protein sequence ID" value="KRN83572.1"/>
    <property type="molecule type" value="Genomic_DNA"/>
</dbReference>
<evidence type="ECO:0000313" key="8">
    <source>
        <dbReference type="Proteomes" id="UP000051749"/>
    </source>
</evidence>
<keyword evidence="2" id="KW-0805">Transcription regulation</keyword>
<organism evidence="6 8">
    <name type="scientific">Pediococcus ethanolidurans</name>
    <dbReference type="NCBI Taxonomy" id="319653"/>
    <lineage>
        <taxon>Bacteria</taxon>
        <taxon>Bacillati</taxon>
        <taxon>Bacillota</taxon>
        <taxon>Bacilli</taxon>
        <taxon>Lactobacillales</taxon>
        <taxon>Lactobacillaceae</taxon>
        <taxon>Pediococcus</taxon>
    </lineage>
</organism>
<dbReference type="InterPro" id="IPR028082">
    <property type="entry name" value="Peripla_BP_I"/>
</dbReference>
<dbReference type="SUPFAM" id="SSF53822">
    <property type="entry name" value="Periplasmic binding protein-like I"/>
    <property type="match status" value="1"/>
</dbReference>
<dbReference type="Proteomes" id="UP000051749">
    <property type="component" value="Unassembled WGS sequence"/>
</dbReference>
<dbReference type="SUPFAM" id="SSF46785">
    <property type="entry name" value="Winged helix' DNA-binding domain"/>
    <property type="match status" value="1"/>
</dbReference>